<accession>A0ABW4YR41</accession>
<dbReference type="RefSeq" id="WP_377775817.1">
    <property type="nucleotide sequence ID" value="NZ_JBHUHO010000051.1"/>
</dbReference>
<evidence type="ECO:0000256" key="1">
    <source>
        <dbReference type="SAM" id="MobiDB-lite"/>
    </source>
</evidence>
<evidence type="ECO:0000313" key="2">
    <source>
        <dbReference type="EMBL" id="MFD2118163.1"/>
    </source>
</evidence>
<sequence>MKHREDYEHQILSILAKGYKKRYLSKNEPTKKTTKKKLITGEEKKR</sequence>
<proteinExistence type="predicted"/>
<organism evidence="2 3">
    <name type="scientific">Paenibacillus yanchengensis</name>
    <dbReference type="NCBI Taxonomy" id="2035833"/>
    <lineage>
        <taxon>Bacteria</taxon>
        <taxon>Bacillati</taxon>
        <taxon>Bacillota</taxon>
        <taxon>Bacilli</taxon>
        <taxon>Bacillales</taxon>
        <taxon>Paenibacillaceae</taxon>
        <taxon>Paenibacillus</taxon>
    </lineage>
</organism>
<keyword evidence="3" id="KW-1185">Reference proteome</keyword>
<evidence type="ECO:0000313" key="3">
    <source>
        <dbReference type="Proteomes" id="UP001597362"/>
    </source>
</evidence>
<feature type="region of interest" description="Disordered" evidence="1">
    <location>
        <begin position="25"/>
        <end position="46"/>
    </location>
</feature>
<gene>
    <name evidence="2" type="ORF">ACFSJH_20910</name>
</gene>
<name>A0ABW4YR41_9BACL</name>
<comment type="caution">
    <text evidence="2">The sequence shown here is derived from an EMBL/GenBank/DDBJ whole genome shotgun (WGS) entry which is preliminary data.</text>
</comment>
<reference evidence="3" key="1">
    <citation type="journal article" date="2019" name="Int. J. Syst. Evol. Microbiol.">
        <title>The Global Catalogue of Microorganisms (GCM) 10K type strain sequencing project: providing services to taxonomists for standard genome sequencing and annotation.</title>
        <authorList>
            <consortium name="The Broad Institute Genomics Platform"/>
            <consortium name="The Broad Institute Genome Sequencing Center for Infectious Disease"/>
            <person name="Wu L."/>
            <person name="Ma J."/>
        </authorList>
    </citation>
    <scope>NUCLEOTIDE SEQUENCE [LARGE SCALE GENOMIC DNA]</scope>
    <source>
        <strain evidence="3">GH52</strain>
    </source>
</reference>
<dbReference type="Proteomes" id="UP001597362">
    <property type="component" value="Unassembled WGS sequence"/>
</dbReference>
<dbReference type="EMBL" id="JBHUHO010000051">
    <property type="protein sequence ID" value="MFD2118163.1"/>
    <property type="molecule type" value="Genomic_DNA"/>
</dbReference>
<protein>
    <submittedName>
        <fullName evidence="2">Uncharacterized protein</fullName>
    </submittedName>
</protein>